<evidence type="ECO:0000256" key="4">
    <source>
        <dbReference type="ARBA" id="ARBA00022847"/>
    </source>
</evidence>
<dbReference type="GeneID" id="114333428"/>
<proteinExistence type="predicted"/>
<evidence type="ECO:0000259" key="8">
    <source>
        <dbReference type="PROSITE" id="PS50850"/>
    </source>
</evidence>
<dbReference type="GO" id="GO:0015293">
    <property type="term" value="F:symporter activity"/>
    <property type="evidence" value="ECO:0007669"/>
    <property type="project" value="UniProtKB-KW"/>
</dbReference>
<gene>
    <name evidence="11" type="primary">LOC114333428</name>
</gene>
<reference evidence="9" key="2">
    <citation type="submission" date="2025-05" db="UniProtKB">
        <authorList>
            <consortium name="EnsemblMetazoa"/>
        </authorList>
    </citation>
    <scope>IDENTIFICATION</scope>
</reference>
<evidence type="ECO:0000256" key="5">
    <source>
        <dbReference type="ARBA" id="ARBA00022989"/>
    </source>
</evidence>
<feature type="transmembrane region" description="Helical" evidence="7">
    <location>
        <begin position="12"/>
        <end position="42"/>
    </location>
</feature>
<dbReference type="Gene3D" id="1.20.1250.20">
    <property type="entry name" value="MFS general substrate transporter like domains"/>
    <property type="match status" value="2"/>
</dbReference>
<keyword evidence="2" id="KW-0813">Transport</keyword>
<dbReference type="RefSeq" id="XP_028139100.1">
    <property type="nucleotide sequence ID" value="XM_028283299.1"/>
</dbReference>
<keyword evidence="4" id="KW-0769">Symport</keyword>
<evidence type="ECO:0000313" key="9">
    <source>
        <dbReference type="EnsemblMetazoa" id="XP_028139100.1"/>
    </source>
</evidence>
<feature type="transmembrane region" description="Helical" evidence="7">
    <location>
        <begin position="406"/>
        <end position="430"/>
    </location>
</feature>
<feature type="transmembrane region" description="Helical" evidence="7">
    <location>
        <begin position="374"/>
        <end position="394"/>
    </location>
</feature>
<dbReference type="GO" id="GO:0016020">
    <property type="term" value="C:membrane"/>
    <property type="evidence" value="ECO:0007669"/>
    <property type="project" value="UniProtKB-SubCell"/>
</dbReference>
<dbReference type="KEGG" id="dvv:114333428"/>
<dbReference type="SUPFAM" id="SSF103473">
    <property type="entry name" value="MFS general substrate transporter"/>
    <property type="match status" value="1"/>
</dbReference>
<dbReference type="EnsemblMetazoa" id="XM_028283299.2">
    <property type="protein sequence ID" value="XP_028139100.1"/>
    <property type="gene ID" value="LOC114333428"/>
</dbReference>
<accession>A0A6P7G3F3</accession>
<feature type="transmembrane region" description="Helical" evidence="7">
    <location>
        <begin position="209"/>
        <end position="230"/>
    </location>
</feature>
<protein>
    <submittedName>
        <fullName evidence="11">Sialin-like</fullName>
    </submittedName>
</protein>
<dbReference type="Proteomes" id="UP001652700">
    <property type="component" value="Unplaced"/>
</dbReference>
<dbReference type="InterPro" id="IPR011701">
    <property type="entry name" value="MFS"/>
</dbReference>
<evidence type="ECO:0000256" key="6">
    <source>
        <dbReference type="ARBA" id="ARBA00023136"/>
    </source>
</evidence>
<feature type="transmembrane region" description="Helical" evidence="7">
    <location>
        <begin position="145"/>
        <end position="169"/>
    </location>
</feature>
<dbReference type="OrthoDB" id="2985014at2759"/>
<dbReference type="AlphaFoldDB" id="A0A6P7G3F3"/>
<dbReference type="CDD" id="cd17318">
    <property type="entry name" value="MFS_SLC17"/>
    <property type="match status" value="1"/>
</dbReference>
<feature type="transmembrane region" description="Helical" evidence="7">
    <location>
        <begin position="268"/>
        <end position="291"/>
    </location>
</feature>
<reference evidence="11" key="1">
    <citation type="submission" date="2025-04" db="UniProtKB">
        <authorList>
            <consortium name="RefSeq"/>
        </authorList>
    </citation>
    <scope>IDENTIFICATION</scope>
    <source>
        <tissue evidence="11">Whole insect</tissue>
    </source>
</reference>
<keyword evidence="10" id="KW-1185">Reference proteome</keyword>
<evidence type="ECO:0000256" key="7">
    <source>
        <dbReference type="SAM" id="Phobius"/>
    </source>
</evidence>
<organism evidence="11">
    <name type="scientific">Diabrotica virgifera virgifera</name>
    <name type="common">western corn rootworm</name>
    <dbReference type="NCBI Taxonomy" id="50390"/>
    <lineage>
        <taxon>Eukaryota</taxon>
        <taxon>Metazoa</taxon>
        <taxon>Ecdysozoa</taxon>
        <taxon>Arthropoda</taxon>
        <taxon>Hexapoda</taxon>
        <taxon>Insecta</taxon>
        <taxon>Pterygota</taxon>
        <taxon>Neoptera</taxon>
        <taxon>Endopterygota</taxon>
        <taxon>Coleoptera</taxon>
        <taxon>Polyphaga</taxon>
        <taxon>Cucujiformia</taxon>
        <taxon>Chrysomeloidea</taxon>
        <taxon>Chrysomelidae</taxon>
        <taxon>Galerucinae</taxon>
        <taxon>Diabroticina</taxon>
        <taxon>Diabroticites</taxon>
        <taxon>Diabrotica</taxon>
    </lineage>
</organism>
<dbReference type="Pfam" id="PF07690">
    <property type="entry name" value="MFS_1"/>
    <property type="match status" value="1"/>
</dbReference>
<feature type="transmembrane region" description="Helical" evidence="7">
    <location>
        <begin position="93"/>
        <end position="113"/>
    </location>
</feature>
<dbReference type="PANTHER" id="PTHR11662:SF336">
    <property type="entry name" value="LP19554P"/>
    <property type="match status" value="1"/>
</dbReference>
<feature type="transmembrane region" description="Helical" evidence="7">
    <location>
        <begin position="120"/>
        <end position="139"/>
    </location>
</feature>
<feature type="transmembrane region" description="Helical" evidence="7">
    <location>
        <begin position="181"/>
        <end position="203"/>
    </location>
</feature>
<keyword evidence="5 7" id="KW-1133">Transmembrane helix</keyword>
<keyword evidence="3 7" id="KW-0812">Transmembrane</keyword>
<dbReference type="InterPro" id="IPR050382">
    <property type="entry name" value="MFS_Na/Anion_cotransporter"/>
</dbReference>
<dbReference type="GO" id="GO:0006820">
    <property type="term" value="P:monoatomic anion transport"/>
    <property type="evidence" value="ECO:0007669"/>
    <property type="project" value="TreeGrafter"/>
</dbReference>
<feature type="transmembrane region" description="Helical" evidence="7">
    <location>
        <begin position="350"/>
        <end position="368"/>
    </location>
</feature>
<feature type="domain" description="Major facilitator superfamily (MFS) profile" evidence="8">
    <location>
        <begin position="19"/>
        <end position="467"/>
    </location>
</feature>
<comment type="subcellular location">
    <subcellularLocation>
        <location evidence="1">Membrane</location>
        <topology evidence="1">Multi-pass membrane protein</topology>
    </subcellularLocation>
</comment>
<dbReference type="PROSITE" id="PS50850">
    <property type="entry name" value="MFS"/>
    <property type="match status" value="1"/>
</dbReference>
<evidence type="ECO:0000256" key="3">
    <source>
        <dbReference type="ARBA" id="ARBA00022692"/>
    </source>
</evidence>
<evidence type="ECO:0000313" key="10">
    <source>
        <dbReference type="Proteomes" id="UP001652700"/>
    </source>
</evidence>
<dbReference type="PANTHER" id="PTHR11662">
    <property type="entry name" value="SOLUTE CARRIER FAMILY 17"/>
    <property type="match status" value="1"/>
</dbReference>
<sequence length="501" mass="55377">MAQLIIKKCIPVRAIIWILCFTCTLFLYMLRINLSIIILAMVQPMTKGNTTFVPECKLLRQSTHNESIVAEALHSDPPDYGTKFEWSTELQGLILGSYFWGFTISAIPGGVLAERFGPSKCITISFLVCGFLTLLGPWAAGWDAWVLIASRFLIGLFGGVVFPSLHCLIARWAPPDEKGKFIGSLLGGSLGTVITWPLLGAIIEKFGWSWAFIGCGVFVICWTGLWYLFVADSPEQHPRISEDEKNYIVQSLSGRISKVKRLPPYKDIFLTIPFWALLILHFGNLWGLFFLMTAGPNFLSSVLGFTLGHTGILAALPYLVRLILGIIFGQIGDYIMKKDLMRKTMIRKSFVIFSHLLPGVFLFIQTLTGCDVTWAIVLISLSLGMNGASTLTNLQNSQDLSPNFAGTLYGIINSVGSTTGFINPAIVGYITAQHNGLDEWHTVFYIGSSVYIACGLIFCVFGTGETQVWNEVEEKKTTDGIENTAFEDVDITKNGIENTKV</sequence>
<dbReference type="InParanoid" id="A0A6P7G3F3"/>
<dbReference type="EnsemblMetazoa" id="XM_050646194.1">
    <property type="protein sequence ID" value="XP_050502151.1"/>
    <property type="gene ID" value="LOC126881732"/>
</dbReference>
<name>A0A6P7G3F3_DIAVI</name>
<dbReference type="InterPro" id="IPR020846">
    <property type="entry name" value="MFS_dom"/>
</dbReference>
<feature type="transmembrane region" description="Helical" evidence="7">
    <location>
        <begin position="311"/>
        <end position="329"/>
    </location>
</feature>
<evidence type="ECO:0000256" key="2">
    <source>
        <dbReference type="ARBA" id="ARBA00022448"/>
    </source>
</evidence>
<evidence type="ECO:0000256" key="1">
    <source>
        <dbReference type="ARBA" id="ARBA00004141"/>
    </source>
</evidence>
<dbReference type="FunFam" id="1.20.1250.20:FF:000003">
    <property type="entry name" value="Solute carrier family 17 member 3"/>
    <property type="match status" value="1"/>
</dbReference>
<feature type="transmembrane region" description="Helical" evidence="7">
    <location>
        <begin position="442"/>
        <end position="461"/>
    </location>
</feature>
<keyword evidence="6 7" id="KW-0472">Membrane</keyword>
<evidence type="ECO:0000313" key="11">
    <source>
        <dbReference type="RefSeq" id="XP_028139100.1"/>
    </source>
</evidence>
<dbReference type="InterPro" id="IPR036259">
    <property type="entry name" value="MFS_trans_sf"/>
</dbReference>